<dbReference type="InterPro" id="IPR007372">
    <property type="entry name" value="Lipid/polyisoprenoid-bd_YceI"/>
</dbReference>
<comment type="caution">
    <text evidence="3">The sequence shown here is derived from an EMBL/GenBank/DDBJ whole genome shotgun (WGS) entry which is preliminary data.</text>
</comment>
<protein>
    <submittedName>
        <fullName evidence="3">Polyisoprenoid-binding protein YceI</fullName>
    </submittedName>
</protein>
<dbReference type="PANTHER" id="PTHR34406:SF1">
    <property type="entry name" value="PROTEIN YCEI"/>
    <property type="match status" value="1"/>
</dbReference>
<dbReference type="Proteomes" id="UP001237448">
    <property type="component" value="Unassembled WGS sequence"/>
</dbReference>
<feature type="chain" id="PRO_5045723971" evidence="1">
    <location>
        <begin position="32"/>
        <end position="197"/>
    </location>
</feature>
<keyword evidence="1" id="KW-0732">Signal</keyword>
<reference evidence="3 4" key="1">
    <citation type="submission" date="2023-07" db="EMBL/GenBank/DDBJ databases">
        <title>Genomic Encyclopedia of Type Strains, Phase IV (KMG-IV): sequencing the most valuable type-strain genomes for metagenomic binning, comparative biology and taxonomic classification.</title>
        <authorList>
            <person name="Goeker M."/>
        </authorList>
    </citation>
    <scope>NUCLEOTIDE SEQUENCE [LARGE SCALE GENOMIC DNA]</scope>
    <source>
        <strain evidence="3 4">DSM 5896</strain>
    </source>
</reference>
<organism evidence="3 4">
    <name type="scientific">Labrys monachus</name>
    <dbReference type="NCBI Taxonomy" id="217067"/>
    <lineage>
        <taxon>Bacteria</taxon>
        <taxon>Pseudomonadati</taxon>
        <taxon>Pseudomonadota</taxon>
        <taxon>Alphaproteobacteria</taxon>
        <taxon>Hyphomicrobiales</taxon>
        <taxon>Xanthobacteraceae</taxon>
        <taxon>Labrys</taxon>
    </lineage>
</organism>
<gene>
    <name evidence="3" type="ORF">J3R73_005292</name>
</gene>
<evidence type="ECO:0000313" key="3">
    <source>
        <dbReference type="EMBL" id="MDQ0395500.1"/>
    </source>
</evidence>
<evidence type="ECO:0000259" key="2">
    <source>
        <dbReference type="SMART" id="SM00867"/>
    </source>
</evidence>
<feature type="signal peptide" evidence="1">
    <location>
        <begin position="1"/>
        <end position="31"/>
    </location>
</feature>
<dbReference type="SUPFAM" id="SSF101874">
    <property type="entry name" value="YceI-like"/>
    <property type="match status" value="1"/>
</dbReference>
<dbReference type="InterPro" id="IPR036761">
    <property type="entry name" value="TTHA0802/YceI-like_sf"/>
</dbReference>
<feature type="domain" description="Lipid/polyisoprenoid-binding YceI-like" evidence="2">
    <location>
        <begin position="35"/>
        <end position="195"/>
    </location>
</feature>
<dbReference type="SMART" id="SM00867">
    <property type="entry name" value="YceI"/>
    <property type="match status" value="1"/>
</dbReference>
<name>A0ABU0FLL1_9HYPH</name>
<evidence type="ECO:0000313" key="4">
    <source>
        <dbReference type="Proteomes" id="UP001237448"/>
    </source>
</evidence>
<dbReference type="RefSeq" id="WP_307434255.1">
    <property type="nucleotide sequence ID" value="NZ_JAUSVK010000001.1"/>
</dbReference>
<dbReference type="Pfam" id="PF04264">
    <property type="entry name" value="YceI"/>
    <property type="match status" value="1"/>
</dbReference>
<dbReference type="PANTHER" id="PTHR34406">
    <property type="entry name" value="PROTEIN YCEI"/>
    <property type="match status" value="1"/>
</dbReference>
<keyword evidence="4" id="KW-1185">Reference proteome</keyword>
<accession>A0ABU0FLL1</accession>
<sequence length="197" mass="21174">MMKPKPMGPRPLLSAALAALFLAHAAVPAVAAQRKWRIDPGQTSIGFVVDGVGWPQTKGRFRDFEGRIAIDFDHPESSHVSFHVAAKSVDVGSPSFDDYLRTDAFFDAARFPTIAFESTKVEKVDDRHARVTGNLTLRGVTRPLTIDVEVEGAAGASARLGFRATGTIHRLAFNMSAGFPAISNDVALVVTTQALAE</sequence>
<proteinExistence type="predicted"/>
<dbReference type="EMBL" id="JAUSVK010000001">
    <property type="protein sequence ID" value="MDQ0395500.1"/>
    <property type="molecule type" value="Genomic_DNA"/>
</dbReference>
<dbReference type="Gene3D" id="2.40.128.110">
    <property type="entry name" value="Lipid/polyisoprenoid-binding, YceI-like"/>
    <property type="match status" value="1"/>
</dbReference>
<evidence type="ECO:0000256" key="1">
    <source>
        <dbReference type="SAM" id="SignalP"/>
    </source>
</evidence>